<comment type="similarity">
    <text evidence="1">Belongs to the glycosyl hydrolase 32 family.</text>
</comment>
<accession>A0A516PYL6</accession>
<evidence type="ECO:0000256" key="3">
    <source>
        <dbReference type="ARBA" id="ARBA00023295"/>
    </source>
</evidence>
<evidence type="ECO:0000256" key="2">
    <source>
        <dbReference type="ARBA" id="ARBA00022801"/>
    </source>
</evidence>
<evidence type="ECO:0000259" key="4">
    <source>
        <dbReference type="Pfam" id="PF00251"/>
    </source>
</evidence>
<proteinExistence type="inferred from homology"/>
<dbReference type="SUPFAM" id="SSF75005">
    <property type="entry name" value="Arabinanase/levansucrase/invertase"/>
    <property type="match status" value="1"/>
</dbReference>
<dbReference type="Gene3D" id="2.115.10.20">
    <property type="entry name" value="Glycosyl hydrolase domain, family 43"/>
    <property type="match status" value="1"/>
</dbReference>
<dbReference type="PANTHER" id="PTHR43101">
    <property type="entry name" value="BETA-FRUCTOSIDASE"/>
    <property type="match status" value="1"/>
</dbReference>
<keyword evidence="3" id="KW-0326">Glycosidase</keyword>
<protein>
    <recommendedName>
        <fullName evidence="4">Glycosyl hydrolase family 32 N-terminal domain-containing protein</fullName>
    </recommendedName>
</protein>
<dbReference type="InterPro" id="IPR023296">
    <property type="entry name" value="Glyco_hydro_beta-prop_sf"/>
</dbReference>
<dbReference type="PANTHER" id="PTHR43101:SF1">
    <property type="entry name" value="BETA-FRUCTOSIDASE"/>
    <property type="match status" value="1"/>
</dbReference>
<dbReference type="Pfam" id="PF00251">
    <property type="entry name" value="Glyco_hydro_32N"/>
    <property type="match status" value="1"/>
</dbReference>
<evidence type="ECO:0000313" key="6">
    <source>
        <dbReference type="Proteomes" id="UP000319263"/>
    </source>
</evidence>
<evidence type="ECO:0000256" key="1">
    <source>
        <dbReference type="ARBA" id="ARBA00009902"/>
    </source>
</evidence>
<dbReference type="Proteomes" id="UP000319263">
    <property type="component" value="Chromosome"/>
</dbReference>
<keyword evidence="6" id="KW-1185">Reference proteome</keyword>
<gene>
    <name evidence="5" type="ORF">FOE78_10465</name>
</gene>
<dbReference type="GO" id="GO:0016798">
    <property type="term" value="F:hydrolase activity, acting on glycosyl bonds"/>
    <property type="evidence" value="ECO:0007669"/>
    <property type="project" value="UniProtKB-KW"/>
</dbReference>
<feature type="domain" description="Glycosyl hydrolase family 32 N-terminal" evidence="4">
    <location>
        <begin position="8"/>
        <end position="162"/>
    </location>
</feature>
<organism evidence="5 6">
    <name type="scientific">Microlunatus elymi</name>
    <dbReference type="NCBI Taxonomy" id="2596828"/>
    <lineage>
        <taxon>Bacteria</taxon>
        <taxon>Bacillati</taxon>
        <taxon>Actinomycetota</taxon>
        <taxon>Actinomycetes</taxon>
        <taxon>Propionibacteriales</taxon>
        <taxon>Propionibacteriaceae</taxon>
        <taxon>Microlunatus</taxon>
    </lineage>
</organism>
<dbReference type="KEGG" id="mik:FOE78_10465"/>
<dbReference type="OrthoDB" id="9759709at2"/>
<name>A0A516PYL6_9ACTN</name>
<dbReference type="InterPro" id="IPR013148">
    <property type="entry name" value="Glyco_hydro_32_N"/>
</dbReference>
<sequence length="324" mass="36906">MAGELVAPQPGYDPDNWRDPFVLRDEDNDRWVMILGARQRSDQRAVTGRTVWLTSTDLDHWDFRGDFWAPDLYTMHEMPDLFRMGDRWYLLTTEYSDRSKTGYRSSESLHGPWTAPIDDAFDGRAYYAARSASDGDHRYLFGWVPTKEHEDDLGAWQWGGTLVVHEVYQRPDRSLGVRIPETVRCALPRTTHLINEPVQLSSPDGRSGQQLADLPDGGAFLINLRLRPESLRSFAIRLFTDPTGTDGYAFTFRPGEHKIDFDRVPNYPWYRYDNRGSERPFTVQPGTAWTSTSWWTTPSSPSTWTASPSTYAPISAPAPGCGST</sequence>
<dbReference type="CDD" id="cd08995">
    <property type="entry name" value="GH32_EcAec43-like"/>
    <property type="match status" value="1"/>
</dbReference>
<reference evidence="5 6" key="1">
    <citation type="submission" date="2019-07" db="EMBL/GenBank/DDBJ databases">
        <title>Microlunatus dokdonensis sp. nov. isolated from the rhizospheric soil of the wild plant Elymus tsukushiensis.</title>
        <authorList>
            <person name="Ghim S.-Y."/>
            <person name="Hwang Y.-J."/>
            <person name="Son J.-S."/>
            <person name="Shin J.-H."/>
        </authorList>
    </citation>
    <scope>NUCLEOTIDE SEQUENCE [LARGE SCALE GENOMIC DNA]</scope>
    <source>
        <strain evidence="5 6">KUDC0627</strain>
    </source>
</reference>
<keyword evidence="2" id="KW-0378">Hydrolase</keyword>
<dbReference type="AlphaFoldDB" id="A0A516PYL6"/>
<dbReference type="EMBL" id="CP041692">
    <property type="protein sequence ID" value="QDP96265.1"/>
    <property type="molecule type" value="Genomic_DNA"/>
</dbReference>
<dbReference type="InterPro" id="IPR051214">
    <property type="entry name" value="GH32_Enzymes"/>
</dbReference>
<evidence type="ECO:0000313" key="5">
    <source>
        <dbReference type="EMBL" id="QDP96265.1"/>
    </source>
</evidence>